<keyword evidence="2" id="KW-1185">Reference proteome</keyword>
<dbReference type="Proteomes" id="UP001341281">
    <property type="component" value="Chromosome 04"/>
</dbReference>
<evidence type="ECO:0000313" key="1">
    <source>
        <dbReference type="EMBL" id="WVZ72163.1"/>
    </source>
</evidence>
<reference evidence="1 2" key="1">
    <citation type="submission" date="2024-02" db="EMBL/GenBank/DDBJ databases">
        <title>High-quality chromosome-scale genome assembly of Pensacola bahiagrass (Paspalum notatum Flugge var. saurae).</title>
        <authorList>
            <person name="Vega J.M."/>
            <person name="Podio M."/>
            <person name="Orjuela J."/>
            <person name="Siena L.A."/>
            <person name="Pessino S.C."/>
            <person name="Combes M.C."/>
            <person name="Mariac C."/>
            <person name="Albertini E."/>
            <person name="Pupilli F."/>
            <person name="Ortiz J.P.A."/>
            <person name="Leblanc O."/>
        </authorList>
    </citation>
    <scope>NUCLEOTIDE SEQUENCE [LARGE SCALE GENOMIC DNA]</scope>
    <source>
        <strain evidence="1">R1</strain>
        <tissue evidence="1">Leaf</tissue>
    </source>
</reference>
<proteinExistence type="predicted"/>
<protein>
    <submittedName>
        <fullName evidence="1">Uncharacterized protein</fullName>
    </submittedName>
</protein>
<gene>
    <name evidence="1" type="ORF">U9M48_020668</name>
</gene>
<sequence length="130" mass="14234">MSRRREQTCCCGKLSPQASISPPVEASWCSCRRSDQVLIGRADREGLTGRASRSCSVTRSIEHFELPDIGDDQRGVVVGDVEDLERQILLAVPESRSVVAANHLEPNLPTVSRCMVRDDPELEGDVDVSA</sequence>
<organism evidence="1 2">
    <name type="scientific">Paspalum notatum var. saurae</name>
    <dbReference type="NCBI Taxonomy" id="547442"/>
    <lineage>
        <taxon>Eukaryota</taxon>
        <taxon>Viridiplantae</taxon>
        <taxon>Streptophyta</taxon>
        <taxon>Embryophyta</taxon>
        <taxon>Tracheophyta</taxon>
        <taxon>Spermatophyta</taxon>
        <taxon>Magnoliopsida</taxon>
        <taxon>Liliopsida</taxon>
        <taxon>Poales</taxon>
        <taxon>Poaceae</taxon>
        <taxon>PACMAD clade</taxon>
        <taxon>Panicoideae</taxon>
        <taxon>Andropogonodae</taxon>
        <taxon>Paspaleae</taxon>
        <taxon>Paspalinae</taxon>
        <taxon>Paspalum</taxon>
    </lineage>
</organism>
<evidence type="ECO:0000313" key="2">
    <source>
        <dbReference type="Proteomes" id="UP001341281"/>
    </source>
</evidence>
<accession>A0AAQ3WRY2</accession>
<name>A0AAQ3WRY2_PASNO</name>
<dbReference type="EMBL" id="CP144748">
    <property type="protein sequence ID" value="WVZ72163.1"/>
    <property type="molecule type" value="Genomic_DNA"/>
</dbReference>
<dbReference type="AlphaFoldDB" id="A0AAQ3WRY2"/>